<proteinExistence type="predicted"/>
<dbReference type="Proteomes" id="UP001291309">
    <property type="component" value="Unassembled WGS sequence"/>
</dbReference>
<sequence length="64" mass="6086">MRKAAVAMVAAFMTGGGAMAVLGTVLGPLSEAAVLGLVGVSLYAGSAVLQGKLSAPPSGLAKEA</sequence>
<organism evidence="1 2">
    <name type="scientific">Hyalangium rubrum</name>
    <dbReference type="NCBI Taxonomy" id="3103134"/>
    <lineage>
        <taxon>Bacteria</taxon>
        <taxon>Pseudomonadati</taxon>
        <taxon>Myxococcota</taxon>
        <taxon>Myxococcia</taxon>
        <taxon>Myxococcales</taxon>
        <taxon>Cystobacterineae</taxon>
        <taxon>Archangiaceae</taxon>
        <taxon>Hyalangium</taxon>
    </lineage>
</organism>
<reference evidence="1 2" key="1">
    <citation type="submission" date="2023-12" db="EMBL/GenBank/DDBJ databases">
        <title>the genome sequence of Hyalangium sp. s54d21.</title>
        <authorList>
            <person name="Zhang X."/>
        </authorList>
    </citation>
    <scope>NUCLEOTIDE SEQUENCE [LARGE SCALE GENOMIC DNA]</scope>
    <source>
        <strain evidence="2">s54d21</strain>
    </source>
</reference>
<comment type="caution">
    <text evidence="1">The sequence shown here is derived from an EMBL/GenBank/DDBJ whole genome shotgun (WGS) entry which is preliminary data.</text>
</comment>
<dbReference type="EMBL" id="JAXIVS010000012">
    <property type="protein sequence ID" value="MDY7230748.1"/>
    <property type="molecule type" value="Genomic_DNA"/>
</dbReference>
<evidence type="ECO:0000313" key="1">
    <source>
        <dbReference type="EMBL" id="MDY7230748.1"/>
    </source>
</evidence>
<accession>A0ABU5HB96</accession>
<dbReference type="RefSeq" id="WP_321549462.1">
    <property type="nucleotide sequence ID" value="NZ_JAXIVS010000012.1"/>
</dbReference>
<gene>
    <name evidence="1" type="ORF">SYV04_30405</name>
</gene>
<name>A0ABU5HB96_9BACT</name>
<keyword evidence="2" id="KW-1185">Reference proteome</keyword>
<evidence type="ECO:0000313" key="2">
    <source>
        <dbReference type="Proteomes" id="UP001291309"/>
    </source>
</evidence>
<protein>
    <submittedName>
        <fullName evidence="1">Uncharacterized protein</fullName>
    </submittedName>
</protein>